<dbReference type="InterPro" id="IPR023036">
    <property type="entry name" value="Ribosomal_uS14_bac/plastid"/>
</dbReference>
<name>A0A8J7QIG5_9BACT</name>
<evidence type="ECO:0000313" key="8">
    <source>
        <dbReference type="EMBL" id="MBO1320930.1"/>
    </source>
</evidence>
<dbReference type="PANTHER" id="PTHR19836:SF19">
    <property type="entry name" value="SMALL RIBOSOMAL SUBUNIT PROTEIN US14M"/>
    <property type="match status" value="1"/>
</dbReference>
<comment type="caution">
    <text evidence="8">The sequence shown here is derived from an EMBL/GenBank/DDBJ whole genome shotgun (WGS) entry which is preliminary data.</text>
</comment>
<dbReference type="SUPFAM" id="SSF57716">
    <property type="entry name" value="Glucocorticoid receptor-like (DNA-binding domain)"/>
    <property type="match status" value="1"/>
</dbReference>
<evidence type="ECO:0000256" key="4">
    <source>
        <dbReference type="ARBA" id="ARBA00023274"/>
    </source>
</evidence>
<dbReference type="PROSITE" id="PS00527">
    <property type="entry name" value="RIBOSOMAL_S14"/>
    <property type="match status" value="1"/>
</dbReference>
<dbReference type="Gene3D" id="1.10.287.1480">
    <property type="match status" value="1"/>
</dbReference>
<dbReference type="RefSeq" id="WP_207860905.1">
    <property type="nucleotide sequence ID" value="NZ_JAFREP010000020.1"/>
</dbReference>
<accession>A0A8J7QIG5</accession>
<evidence type="ECO:0000256" key="3">
    <source>
        <dbReference type="ARBA" id="ARBA00022980"/>
    </source>
</evidence>
<dbReference type="GO" id="GO:0005737">
    <property type="term" value="C:cytoplasm"/>
    <property type="evidence" value="ECO:0007669"/>
    <property type="project" value="UniProtKB-ARBA"/>
</dbReference>
<keyword evidence="4 7" id="KW-0687">Ribonucleoprotein</keyword>
<dbReference type="Proteomes" id="UP000664417">
    <property type="component" value="Unassembled WGS sequence"/>
</dbReference>
<dbReference type="GO" id="GO:0006412">
    <property type="term" value="P:translation"/>
    <property type="evidence" value="ECO:0007669"/>
    <property type="project" value="UniProtKB-UniRule"/>
</dbReference>
<comment type="subunit">
    <text evidence="6 7">Part of the 30S ribosomal subunit. Contacts proteins S3 and S10.</text>
</comment>
<keyword evidence="3 7" id="KW-0689">Ribosomal protein</keyword>
<organism evidence="8 9">
    <name type="scientific">Acanthopleuribacter pedis</name>
    <dbReference type="NCBI Taxonomy" id="442870"/>
    <lineage>
        <taxon>Bacteria</taxon>
        <taxon>Pseudomonadati</taxon>
        <taxon>Acidobacteriota</taxon>
        <taxon>Holophagae</taxon>
        <taxon>Acanthopleuribacterales</taxon>
        <taxon>Acanthopleuribacteraceae</taxon>
        <taxon>Acanthopleuribacter</taxon>
    </lineage>
</organism>
<reference evidence="8" key="1">
    <citation type="submission" date="2021-03" db="EMBL/GenBank/DDBJ databases">
        <authorList>
            <person name="Wang G."/>
        </authorList>
    </citation>
    <scope>NUCLEOTIDE SEQUENCE</scope>
    <source>
        <strain evidence="8">KCTC 12899</strain>
    </source>
</reference>
<dbReference type="PANTHER" id="PTHR19836">
    <property type="entry name" value="30S RIBOSOMAL PROTEIN S14"/>
    <property type="match status" value="1"/>
</dbReference>
<dbReference type="GO" id="GO:0003735">
    <property type="term" value="F:structural constituent of ribosome"/>
    <property type="evidence" value="ECO:0007669"/>
    <property type="project" value="InterPro"/>
</dbReference>
<evidence type="ECO:0000256" key="6">
    <source>
        <dbReference type="ARBA" id="ARBA00047110"/>
    </source>
</evidence>
<dbReference type="EMBL" id="JAFREP010000020">
    <property type="protein sequence ID" value="MBO1320930.1"/>
    <property type="molecule type" value="Genomic_DNA"/>
</dbReference>
<protein>
    <recommendedName>
        <fullName evidence="5 7">Small ribosomal subunit protein uS14</fullName>
    </recommendedName>
</protein>
<dbReference type="GO" id="GO:0019843">
    <property type="term" value="F:rRNA binding"/>
    <property type="evidence" value="ECO:0007669"/>
    <property type="project" value="UniProtKB-UniRule"/>
</dbReference>
<keyword evidence="7" id="KW-0694">RNA-binding</keyword>
<keyword evidence="7" id="KW-0699">rRNA-binding</keyword>
<keyword evidence="9" id="KW-1185">Reference proteome</keyword>
<evidence type="ECO:0000256" key="7">
    <source>
        <dbReference type="HAMAP-Rule" id="MF_00537"/>
    </source>
</evidence>
<dbReference type="FunFam" id="1.10.287.1480:FF:000001">
    <property type="entry name" value="30S ribosomal protein S14"/>
    <property type="match status" value="1"/>
</dbReference>
<dbReference type="AlphaFoldDB" id="A0A8J7QIG5"/>
<comment type="function">
    <text evidence="1 7">Binds 16S rRNA, required for the assembly of 30S particles and may also be responsible for determining the conformation of the 16S rRNA at the A site.</text>
</comment>
<sequence>MAKKSKIARNIHRQKMVEKYRERRIQLLKIINNPEAGDEEREEAMRKFRNIPRDASPTRVRLRCEVTGRPRGNYRKFRLCRNKFRELGLAGLIPGVTKSSW</sequence>
<evidence type="ECO:0000313" key="9">
    <source>
        <dbReference type="Proteomes" id="UP000664417"/>
    </source>
</evidence>
<dbReference type="NCBIfam" id="NF006477">
    <property type="entry name" value="PRK08881.1"/>
    <property type="match status" value="1"/>
</dbReference>
<dbReference type="HAMAP" id="MF_00537">
    <property type="entry name" value="Ribosomal_uS14_1"/>
    <property type="match status" value="1"/>
</dbReference>
<proteinExistence type="inferred from homology"/>
<dbReference type="Pfam" id="PF00253">
    <property type="entry name" value="Ribosomal_S14"/>
    <property type="match status" value="1"/>
</dbReference>
<evidence type="ECO:0000256" key="5">
    <source>
        <dbReference type="ARBA" id="ARBA00035167"/>
    </source>
</evidence>
<evidence type="ECO:0000256" key="1">
    <source>
        <dbReference type="ARBA" id="ARBA00003686"/>
    </source>
</evidence>
<comment type="similarity">
    <text evidence="2 7">Belongs to the universal ribosomal protein uS14 family.</text>
</comment>
<dbReference type="GO" id="GO:0015935">
    <property type="term" value="C:small ribosomal subunit"/>
    <property type="evidence" value="ECO:0007669"/>
    <property type="project" value="TreeGrafter"/>
</dbReference>
<evidence type="ECO:0000256" key="2">
    <source>
        <dbReference type="ARBA" id="ARBA00009083"/>
    </source>
</evidence>
<dbReference type="InterPro" id="IPR001209">
    <property type="entry name" value="Ribosomal_uS14"/>
</dbReference>
<gene>
    <name evidence="7 8" type="primary">rpsN</name>
    <name evidence="8" type="ORF">J3U88_20805</name>
</gene>
<dbReference type="InterPro" id="IPR018271">
    <property type="entry name" value="Ribosomal_uS14_CS"/>
</dbReference>